<accession>A0AAV7Y1M0</accession>
<gene>
    <name evidence="2" type="ORF">ONE63_000226</name>
</gene>
<proteinExistence type="predicted"/>
<sequence>MALLSTDAAAVVVAPSEPPPASTAAPAAPEDLGSGVTAPPPDFMQPIENVTVAVGREAILSCSVTELGKFTCKQVLRHRDRVRGTSVRGADINSVTVFDTA</sequence>
<feature type="region of interest" description="Disordered" evidence="1">
    <location>
        <begin position="13"/>
        <end position="41"/>
    </location>
</feature>
<comment type="caution">
    <text evidence="2">The sequence shown here is derived from an EMBL/GenBank/DDBJ whole genome shotgun (WGS) entry which is preliminary data.</text>
</comment>
<name>A0AAV7Y1M0_9NEOP</name>
<keyword evidence="3" id="KW-1185">Reference proteome</keyword>
<organism evidence="2 3">
    <name type="scientific">Megalurothrips usitatus</name>
    <name type="common">bean blossom thrips</name>
    <dbReference type="NCBI Taxonomy" id="439358"/>
    <lineage>
        <taxon>Eukaryota</taxon>
        <taxon>Metazoa</taxon>
        <taxon>Ecdysozoa</taxon>
        <taxon>Arthropoda</taxon>
        <taxon>Hexapoda</taxon>
        <taxon>Insecta</taxon>
        <taxon>Pterygota</taxon>
        <taxon>Neoptera</taxon>
        <taxon>Paraneoptera</taxon>
        <taxon>Thysanoptera</taxon>
        <taxon>Terebrantia</taxon>
        <taxon>Thripoidea</taxon>
        <taxon>Thripidae</taxon>
        <taxon>Megalurothrips</taxon>
    </lineage>
</organism>
<evidence type="ECO:0000313" key="2">
    <source>
        <dbReference type="EMBL" id="KAJ1531553.1"/>
    </source>
</evidence>
<reference evidence="2" key="1">
    <citation type="submission" date="2022-12" db="EMBL/GenBank/DDBJ databases">
        <title>Chromosome-level genome assembly of the bean flower thrips Megalurothrips usitatus.</title>
        <authorList>
            <person name="Ma L."/>
            <person name="Liu Q."/>
            <person name="Li H."/>
            <person name="Cai W."/>
        </authorList>
    </citation>
    <scope>NUCLEOTIDE SEQUENCE</scope>
    <source>
        <strain evidence="2">Cailab_2022a</strain>
    </source>
</reference>
<evidence type="ECO:0000313" key="3">
    <source>
        <dbReference type="Proteomes" id="UP001075354"/>
    </source>
</evidence>
<dbReference type="EMBL" id="JAPTSV010000001">
    <property type="protein sequence ID" value="KAJ1531553.1"/>
    <property type="molecule type" value="Genomic_DNA"/>
</dbReference>
<protein>
    <submittedName>
        <fullName evidence="2">Uncharacterized protein</fullName>
    </submittedName>
</protein>
<evidence type="ECO:0000256" key="1">
    <source>
        <dbReference type="SAM" id="MobiDB-lite"/>
    </source>
</evidence>
<dbReference type="AlphaFoldDB" id="A0AAV7Y1M0"/>
<dbReference type="Proteomes" id="UP001075354">
    <property type="component" value="Chromosome 1"/>
</dbReference>